<dbReference type="AlphaFoldDB" id="A0A9W7ENQ1"/>
<dbReference type="EMBL" id="BRXX01000053">
    <property type="protein sequence ID" value="GMH85908.1"/>
    <property type="molecule type" value="Genomic_DNA"/>
</dbReference>
<evidence type="ECO:0000313" key="1">
    <source>
        <dbReference type="EMBL" id="GMH85908.1"/>
    </source>
</evidence>
<reference evidence="2" key="1">
    <citation type="journal article" date="2023" name="Commun. Biol.">
        <title>Genome analysis of Parmales, the sister group of diatoms, reveals the evolutionary specialization of diatoms from phago-mixotrophs to photoautotrophs.</title>
        <authorList>
            <person name="Ban H."/>
            <person name="Sato S."/>
            <person name="Yoshikawa S."/>
            <person name="Yamada K."/>
            <person name="Nakamura Y."/>
            <person name="Ichinomiya M."/>
            <person name="Sato N."/>
            <person name="Blanc-Mathieu R."/>
            <person name="Endo H."/>
            <person name="Kuwata A."/>
            <person name="Ogata H."/>
        </authorList>
    </citation>
    <scope>NUCLEOTIDE SEQUENCE [LARGE SCALE GENOMIC DNA]</scope>
    <source>
        <strain evidence="2">NIES 3699</strain>
    </source>
</reference>
<accession>A0A9W7ENQ1</accession>
<comment type="caution">
    <text evidence="1">The sequence shown here is derived from an EMBL/GenBank/DDBJ whole genome shotgun (WGS) entry which is preliminary data.</text>
</comment>
<keyword evidence="2" id="KW-1185">Reference proteome</keyword>
<sequence>MSGTDGSYLSTIGSSACEIDSDKGECTSWATETISRCDFISNDLELFTKDLIESYALDLSAFLTDTSSEWTF</sequence>
<name>A0A9W7ENQ1_9STRA</name>
<proteinExistence type="predicted"/>
<gene>
    <name evidence="1" type="ORF">TrVE_jg3985</name>
</gene>
<evidence type="ECO:0000313" key="2">
    <source>
        <dbReference type="Proteomes" id="UP001165160"/>
    </source>
</evidence>
<protein>
    <submittedName>
        <fullName evidence="1">Uncharacterized protein</fullName>
    </submittedName>
</protein>
<organism evidence="1 2">
    <name type="scientific">Triparma verrucosa</name>
    <dbReference type="NCBI Taxonomy" id="1606542"/>
    <lineage>
        <taxon>Eukaryota</taxon>
        <taxon>Sar</taxon>
        <taxon>Stramenopiles</taxon>
        <taxon>Ochrophyta</taxon>
        <taxon>Bolidophyceae</taxon>
        <taxon>Parmales</taxon>
        <taxon>Triparmaceae</taxon>
        <taxon>Triparma</taxon>
    </lineage>
</organism>
<dbReference type="Proteomes" id="UP001165160">
    <property type="component" value="Unassembled WGS sequence"/>
</dbReference>